<accession>A0A844D6N3</accession>
<name>A0A844D6N3_9BURK</name>
<dbReference type="GO" id="GO:0006313">
    <property type="term" value="P:DNA transposition"/>
    <property type="evidence" value="ECO:0007669"/>
    <property type="project" value="InterPro"/>
</dbReference>
<organism evidence="2 3">
    <name type="scientific">Duganella aquatilis</name>
    <dbReference type="NCBI Taxonomy" id="2666082"/>
    <lineage>
        <taxon>Bacteria</taxon>
        <taxon>Pseudomonadati</taxon>
        <taxon>Pseudomonadota</taxon>
        <taxon>Betaproteobacteria</taxon>
        <taxon>Burkholderiales</taxon>
        <taxon>Oxalobacteraceae</taxon>
        <taxon>Telluria group</taxon>
        <taxon>Duganella</taxon>
    </lineage>
</organism>
<dbReference type="Proteomes" id="UP000439986">
    <property type="component" value="Unassembled WGS sequence"/>
</dbReference>
<dbReference type="SMART" id="SM01321">
    <property type="entry name" value="Y1_Tnp"/>
    <property type="match status" value="1"/>
</dbReference>
<dbReference type="GO" id="GO:0004803">
    <property type="term" value="F:transposase activity"/>
    <property type="evidence" value="ECO:0007669"/>
    <property type="project" value="InterPro"/>
</dbReference>
<protein>
    <submittedName>
        <fullName evidence="2">Addiction module toxin RelE</fullName>
    </submittedName>
</protein>
<dbReference type="Gene3D" id="3.30.70.1290">
    <property type="entry name" value="Transposase IS200-like"/>
    <property type="match status" value="1"/>
</dbReference>
<dbReference type="PANTHER" id="PTHR34322:SF2">
    <property type="entry name" value="TRANSPOSASE IS200-LIKE DOMAIN-CONTAINING PROTEIN"/>
    <property type="match status" value="1"/>
</dbReference>
<feature type="domain" description="Transposase IS200-like" evidence="1">
    <location>
        <begin position="9"/>
        <end position="123"/>
    </location>
</feature>
<dbReference type="SUPFAM" id="SSF143422">
    <property type="entry name" value="Transposase IS200-like"/>
    <property type="match status" value="1"/>
</dbReference>
<dbReference type="InterPro" id="IPR002686">
    <property type="entry name" value="Transposase_17"/>
</dbReference>
<keyword evidence="3" id="KW-1185">Reference proteome</keyword>
<dbReference type="Pfam" id="PF01797">
    <property type="entry name" value="Y1_Tnp"/>
    <property type="match status" value="1"/>
</dbReference>
<proteinExistence type="predicted"/>
<comment type="caution">
    <text evidence="2">The sequence shown here is derived from an EMBL/GenBank/DDBJ whole genome shotgun (WGS) entry which is preliminary data.</text>
</comment>
<evidence type="ECO:0000313" key="3">
    <source>
        <dbReference type="Proteomes" id="UP000439986"/>
    </source>
</evidence>
<dbReference type="InterPro" id="IPR036515">
    <property type="entry name" value="Transposase_17_sf"/>
</dbReference>
<dbReference type="EMBL" id="WKJL01000003">
    <property type="protein sequence ID" value="MRW83786.1"/>
    <property type="molecule type" value="Genomic_DNA"/>
</dbReference>
<dbReference type="AlphaFoldDB" id="A0A844D6N3"/>
<sequence length="279" mass="31455">MSRPIRLQFPGALYHVTSRGDRKSLVFHDQNDRLMWLSILADVCALYNFVIHGYCQMSNHYHFVVETVDGNLAQGMQQLNGIYSQYFNRRHDLVGHVFQGRYKAILIQREAYLMEVARYVVLNPVRAGLVQAPEDWPWSSYPYLLGTYSAPPWLDVATTLQAFSSETAPAIAAYRRFVTAGIGAPNPLLNTKHQLILGDDTFVAATRQPPAADTLRAVPKLQRRALALSLADYQQQAASRDEAMNNAFRSTAYTMEQIAAFFGVSSKTVSRAIKKHRAR</sequence>
<dbReference type="RefSeq" id="WP_154356844.1">
    <property type="nucleotide sequence ID" value="NZ_WKJL01000003.1"/>
</dbReference>
<dbReference type="GO" id="GO:0003677">
    <property type="term" value="F:DNA binding"/>
    <property type="evidence" value="ECO:0007669"/>
    <property type="project" value="InterPro"/>
</dbReference>
<gene>
    <name evidence="2" type="ORF">GJ698_06715</name>
</gene>
<evidence type="ECO:0000313" key="2">
    <source>
        <dbReference type="EMBL" id="MRW83786.1"/>
    </source>
</evidence>
<evidence type="ECO:0000259" key="1">
    <source>
        <dbReference type="SMART" id="SM01321"/>
    </source>
</evidence>
<dbReference type="PANTHER" id="PTHR34322">
    <property type="entry name" value="TRANSPOSASE, Y1_TNP DOMAIN-CONTAINING"/>
    <property type="match status" value="1"/>
</dbReference>
<reference evidence="2 3" key="1">
    <citation type="submission" date="2019-11" db="EMBL/GenBank/DDBJ databases">
        <title>Novel species isolated from a subtropical stream in China.</title>
        <authorList>
            <person name="Lu H."/>
        </authorList>
    </citation>
    <scope>NUCLEOTIDE SEQUENCE [LARGE SCALE GENOMIC DNA]</scope>
    <source>
        <strain evidence="2 3">FT26W</strain>
    </source>
</reference>